<dbReference type="PROSITE" id="PS00211">
    <property type="entry name" value="ABC_TRANSPORTER_1"/>
    <property type="match status" value="1"/>
</dbReference>
<dbReference type="PANTHER" id="PTHR43335">
    <property type="entry name" value="ABC TRANSPORTER, ATP-BINDING PROTEIN"/>
    <property type="match status" value="1"/>
</dbReference>
<evidence type="ECO:0000256" key="3">
    <source>
        <dbReference type="ARBA" id="ARBA00022741"/>
    </source>
</evidence>
<evidence type="ECO:0000259" key="5">
    <source>
        <dbReference type="PROSITE" id="PS50893"/>
    </source>
</evidence>
<proteinExistence type="inferred from homology"/>
<keyword evidence="2" id="KW-0813">Transport</keyword>
<keyword evidence="7" id="KW-1185">Reference proteome</keyword>
<evidence type="ECO:0000256" key="2">
    <source>
        <dbReference type="ARBA" id="ARBA00022448"/>
    </source>
</evidence>
<sequence>MPISFHECGFGHRRGSRLFTDLDLLLPQGRTALVGPNGSGKSTLLGLAASLFHPRAGRVSYRGLDPALRRDRARYRALVGWMPQDVRPLPGLTAREQVGYAGWLKGLPRREAWRRAPAALETVGLGELAGESCAALSGGQLRRVGLAQTLVHDAEVILLDEPTAGLDPEQRDRFREILAGRDGHVVVATHDTGGLADLYDSVVALGPGGVAYAGPAAGWAAAGGPALRGV</sequence>
<keyword evidence="3" id="KW-0547">Nucleotide-binding</keyword>
<gene>
    <name evidence="6" type="ORF">BJ981_006930</name>
</gene>
<dbReference type="EMBL" id="JACHBR010000002">
    <property type="protein sequence ID" value="MBB5631166.1"/>
    <property type="molecule type" value="Genomic_DNA"/>
</dbReference>
<dbReference type="InterPro" id="IPR003593">
    <property type="entry name" value="AAA+_ATPase"/>
</dbReference>
<comment type="caution">
    <text evidence="6">The sequence shown here is derived from an EMBL/GenBank/DDBJ whole genome shotgun (WGS) entry which is preliminary data.</text>
</comment>
<dbReference type="Proteomes" id="UP000588112">
    <property type="component" value="Unassembled WGS sequence"/>
</dbReference>
<evidence type="ECO:0000313" key="6">
    <source>
        <dbReference type="EMBL" id="MBB5631166.1"/>
    </source>
</evidence>
<comment type="similarity">
    <text evidence="1">Belongs to the ABC transporter superfamily.</text>
</comment>
<dbReference type="GO" id="GO:0005524">
    <property type="term" value="F:ATP binding"/>
    <property type="evidence" value="ECO:0007669"/>
    <property type="project" value="UniProtKB-KW"/>
</dbReference>
<evidence type="ECO:0000313" key="7">
    <source>
        <dbReference type="Proteomes" id="UP000588112"/>
    </source>
</evidence>
<accession>A0A7W8ZC34</accession>
<feature type="domain" description="ABC transporter" evidence="5">
    <location>
        <begin position="3"/>
        <end position="230"/>
    </location>
</feature>
<dbReference type="AlphaFoldDB" id="A0A7W8ZC34"/>
<dbReference type="Pfam" id="PF00005">
    <property type="entry name" value="ABC_tran"/>
    <property type="match status" value="1"/>
</dbReference>
<name>A0A7W8ZC34_9ACTN</name>
<organism evidence="6 7">
    <name type="scientific">Sphaerisporangium krabiense</name>
    <dbReference type="NCBI Taxonomy" id="763782"/>
    <lineage>
        <taxon>Bacteria</taxon>
        <taxon>Bacillati</taxon>
        <taxon>Actinomycetota</taxon>
        <taxon>Actinomycetes</taxon>
        <taxon>Streptosporangiales</taxon>
        <taxon>Streptosporangiaceae</taxon>
        <taxon>Sphaerisporangium</taxon>
    </lineage>
</organism>
<dbReference type="SUPFAM" id="SSF52540">
    <property type="entry name" value="P-loop containing nucleoside triphosphate hydrolases"/>
    <property type="match status" value="1"/>
</dbReference>
<dbReference type="InterPro" id="IPR003439">
    <property type="entry name" value="ABC_transporter-like_ATP-bd"/>
</dbReference>
<dbReference type="GO" id="GO:0016887">
    <property type="term" value="F:ATP hydrolysis activity"/>
    <property type="evidence" value="ECO:0007669"/>
    <property type="project" value="InterPro"/>
</dbReference>
<dbReference type="PANTHER" id="PTHR43335:SF2">
    <property type="entry name" value="ABC TRANSPORTER, ATP-BINDING PROTEIN"/>
    <property type="match status" value="1"/>
</dbReference>
<dbReference type="InterPro" id="IPR017871">
    <property type="entry name" value="ABC_transporter-like_CS"/>
</dbReference>
<dbReference type="Gene3D" id="3.40.50.300">
    <property type="entry name" value="P-loop containing nucleotide triphosphate hydrolases"/>
    <property type="match status" value="1"/>
</dbReference>
<evidence type="ECO:0000256" key="1">
    <source>
        <dbReference type="ARBA" id="ARBA00005417"/>
    </source>
</evidence>
<keyword evidence="4 6" id="KW-0067">ATP-binding</keyword>
<dbReference type="RefSeq" id="WP_184617505.1">
    <property type="nucleotide sequence ID" value="NZ_BOOS01000009.1"/>
</dbReference>
<dbReference type="SMART" id="SM00382">
    <property type="entry name" value="AAA"/>
    <property type="match status" value="1"/>
</dbReference>
<reference evidence="6 7" key="1">
    <citation type="submission" date="2020-08" db="EMBL/GenBank/DDBJ databases">
        <title>Sequencing the genomes of 1000 actinobacteria strains.</title>
        <authorList>
            <person name="Klenk H.-P."/>
        </authorList>
    </citation>
    <scope>NUCLEOTIDE SEQUENCE [LARGE SCALE GENOMIC DNA]</scope>
    <source>
        <strain evidence="6 7">DSM 45790</strain>
    </source>
</reference>
<dbReference type="InterPro" id="IPR027417">
    <property type="entry name" value="P-loop_NTPase"/>
</dbReference>
<dbReference type="PROSITE" id="PS50893">
    <property type="entry name" value="ABC_TRANSPORTER_2"/>
    <property type="match status" value="1"/>
</dbReference>
<evidence type="ECO:0000256" key="4">
    <source>
        <dbReference type="ARBA" id="ARBA00022840"/>
    </source>
</evidence>
<protein>
    <submittedName>
        <fullName evidence="6">ABC-2 type transport system ATP-binding protein</fullName>
    </submittedName>
</protein>